<organism evidence="1 2">
    <name type="scientific">Venturia nashicola</name>
    <dbReference type="NCBI Taxonomy" id="86259"/>
    <lineage>
        <taxon>Eukaryota</taxon>
        <taxon>Fungi</taxon>
        <taxon>Dikarya</taxon>
        <taxon>Ascomycota</taxon>
        <taxon>Pezizomycotina</taxon>
        <taxon>Dothideomycetes</taxon>
        <taxon>Pleosporomycetidae</taxon>
        <taxon>Venturiales</taxon>
        <taxon>Venturiaceae</taxon>
        <taxon>Venturia</taxon>
    </lineage>
</organism>
<dbReference type="Proteomes" id="UP000298493">
    <property type="component" value="Unassembled WGS sequence"/>
</dbReference>
<evidence type="ECO:0000313" key="1">
    <source>
        <dbReference type="EMBL" id="TID19581.1"/>
    </source>
</evidence>
<sequence>MGGSESNMALFELEDIHKVAVDNVGRAVVLDSADATALHALMDKTIALQEKNNRIQCRATCRPFTILSVAISDGAFEKFRIYGYGKSMRDLEKNAGLLTDSLWELYGLADEGKARDGNEIEDEDVLKAVKERVKHLH</sequence>
<protein>
    <submittedName>
        <fullName evidence="1">Uncharacterized protein</fullName>
    </submittedName>
</protein>
<accession>A0A4Z1PE49</accession>
<name>A0A4Z1PE49_9PEZI</name>
<reference evidence="1 2" key="1">
    <citation type="submission" date="2019-04" db="EMBL/GenBank/DDBJ databases">
        <title>High contiguity whole genome sequence and gene annotation resource for two Venturia nashicola isolates.</title>
        <authorList>
            <person name="Prokchorchik M."/>
            <person name="Won K."/>
            <person name="Lee Y."/>
            <person name="Choi E.D."/>
            <person name="Segonzac C."/>
            <person name="Sohn K.H."/>
        </authorList>
    </citation>
    <scope>NUCLEOTIDE SEQUENCE [LARGE SCALE GENOMIC DNA]</scope>
    <source>
        <strain evidence="1 2">PRI2</strain>
    </source>
</reference>
<comment type="caution">
    <text evidence="1">The sequence shown here is derived from an EMBL/GenBank/DDBJ whole genome shotgun (WGS) entry which is preliminary data.</text>
</comment>
<keyword evidence="2" id="KW-1185">Reference proteome</keyword>
<dbReference type="AlphaFoldDB" id="A0A4Z1PE49"/>
<evidence type="ECO:0000313" key="2">
    <source>
        <dbReference type="Proteomes" id="UP000298493"/>
    </source>
</evidence>
<proteinExistence type="predicted"/>
<dbReference type="EMBL" id="SNSC02000012">
    <property type="protein sequence ID" value="TID19581.1"/>
    <property type="molecule type" value="Genomic_DNA"/>
</dbReference>
<gene>
    <name evidence="1" type="ORF">E6O75_ATG06919</name>
</gene>